<organism evidence="1">
    <name type="scientific">Physcomitrium patens</name>
    <name type="common">Spreading-leaved earth moss</name>
    <name type="synonym">Physcomitrella patens</name>
    <dbReference type="NCBI Taxonomy" id="3218"/>
    <lineage>
        <taxon>Eukaryota</taxon>
        <taxon>Viridiplantae</taxon>
        <taxon>Streptophyta</taxon>
        <taxon>Embryophyta</taxon>
        <taxon>Bryophyta</taxon>
        <taxon>Bryophytina</taxon>
        <taxon>Bryopsida</taxon>
        <taxon>Funariidae</taxon>
        <taxon>Funariales</taxon>
        <taxon>Funariaceae</taxon>
        <taxon>Physcomitrium</taxon>
    </lineage>
</organism>
<reference evidence="1 3" key="2">
    <citation type="journal article" date="2018" name="Plant J.">
        <title>The Physcomitrella patens chromosome-scale assembly reveals moss genome structure and evolution.</title>
        <authorList>
            <person name="Lang D."/>
            <person name="Ullrich K.K."/>
            <person name="Murat F."/>
            <person name="Fuchs J."/>
            <person name="Jenkins J."/>
            <person name="Haas F.B."/>
            <person name="Piednoel M."/>
            <person name="Gundlach H."/>
            <person name="Van Bel M."/>
            <person name="Meyberg R."/>
            <person name="Vives C."/>
            <person name="Morata J."/>
            <person name="Symeonidi A."/>
            <person name="Hiss M."/>
            <person name="Muchero W."/>
            <person name="Kamisugi Y."/>
            <person name="Saleh O."/>
            <person name="Blanc G."/>
            <person name="Decker E.L."/>
            <person name="van Gessel N."/>
            <person name="Grimwood J."/>
            <person name="Hayes R.D."/>
            <person name="Graham S.W."/>
            <person name="Gunter L.E."/>
            <person name="McDaniel S.F."/>
            <person name="Hoernstein S.N.W."/>
            <person name="Larsson A."/>
            <person name="Li F.W."/>
            <person name="Perroud P.F."/>
            <person name="Phillips J."/>
            <person name="Ranjan P."/>
            <person name="Rokshar D.S."/>
            <person name="Rothfels C.J."/>
            <person name="Schneider L."/>
            <person name="Shu S."/>
            <person name="Stevenson D.W."/>
            <person name="Thummler F."/>
            <person name="Tillich M."/>
            <person name="Villarreal Aguilar J.C."/>
            <person name="Widiez T."/>
            <person name="Wong G.K."/>
            <person name="Wymore A."/>
            <person name="Zhang Y."/>
            <person name="Zimmer A.D."/>
            <person name="Quatrano R.S."/>
            <person name="Mayer K.F.X."/>
            <person name="Goodstein D."/>
            <person name="Casacuberta J.M."/>
            <person name="Vandepoele K."/>
            <person name="Reski R."/>
            <person name="Cuming A.C."/>
            <person name="Tuskan G.A."/>
            <person name="Maumus F."/>
            <person name="Salse J."/>
            <person name="Schmutz J."/>
            <person name="Rensing S.A."/>
        </authorList>
    </citation>
    <scope>NUCLEOTIDE SEQUENCE [LARGE SCALE GENOMIC DNA]</scope>
    <source>
        <strain evidence="2 3">cv. Gransden 2004</strain>
    </source>
</reference>
<dbReference type="Gramene" id="Pp3c14_8860V3.1">
    <property type="protein sequence ID" value="PAC:32960174.CDS.1"/>
    <property type="gene ID" value="Pp3c14_8860"/>
</dbReference>
<evidence type="ECO:0000313" key="1">
    <source>
        <dbReference type="EMBL" id="PNR40821.1"/>
    </source>
</evidence>
<proteinExistence type="predicted"/>
<reference evidence="1 3" key="1">
    <citation type="journal article" date="2008" name="Science">
        <title>The Physcomitrella genome reveals evolutionary insights into the conquest of land by plants.</title>
        <authorList>
            <person name="Rensing S."/>
            <person name="Lang D."/>
            <person name="Zimmer A."/>
            <person name="Terry A."/>
            <person name="Salamov A."/>
            <person name="Shapiro H."/>
            <person name="Nishiyama T."/>
            <person name="Perroud P.-F."/>
            <person name="Lindquist E."/>
            <person name="Kamisugi Y."/>
            <person name="Tanahashi T."/>
            <person name="Sakakibara K."/>
            <person name="Fujita T."/>
            <person name="Oishi K."/>
            <person name="Shin-I T."/>
            <person name="Kuroki Y."/>
            <person name="Toyoda A."/>
            <person name="Suzuki Y."/>
            <person name="Hashimoto A."/>
            <person name="Yamaguchi K."/>
            <person name="Sugano A."/>
            <person name="Kohara Y."/>
            <person name="Fujiyama A."/>
            <person name="Anterola A."/>
            <person name="Aoki S."/>
            <person name="Ashton N."/>
            <person name="Barbazuk W.B."/>
            <person name="Barker E."/>
            <person name="Bennetzen J."/>
            <person name="Bezanilla M."/>
            <person name="Blankenship R."/>
            <person name="Cho S.H."/>
            <person name="Dutcher S."/>
            <person name="Estelle M."/>
            <person name="Fawcett J.A."/>
            <person name="Gundlach H."/>
            <person name="Hanada K."/>
            <person name="Heyl A."/>
            <person name="Hicks K.A."/>
            <person name="Hugh J."/>
            <person name="Lohr M."/>
            <person name="Mayer K."/>
            <person name="Melkozernov A."/>
            <person name="Murata T."/>
            <person name="Nelson D."/>
            <person name="Pils B."/>
            <person name="Prigge M."/>
            <person name="Reiss B."/>
            <person name="Renner T."/>
            <person name="Rombauts S."/>
            <person name="Rushton P."/>
            <person name="Sanderfoot A."/>
            <person name="Schween G."/>
            <person name="Shiu S.-H."/>
            <person name="Stueber K."/>
            <person name="Theodoulou F.L."/>
            <person name="Tu H."/>
            <person name="Van de Peer Y."/>
            <person name="Verrier P.J."/>
            <person name="Waters E."/>
            <person name="Wood A."/>
            <person name="Yang L."/>
            <person name="Cove D."/>
            <person name="Cuming A."/>
            <person name="Hasebe M."/>
            <person name="Lucas S."/>
            <person name="Mishler D.B."/>
            <person name="Reski R."/>
            <person name="Grigoriev I."/>
            <person name="Quatrano R.S."/>
            <person name="Boore J.L."/>
        </authorList>
    </citation>
    <scope>NUCLEOTIDE SEQUENCE [LARGE SCALE GENOMIC DNA]</scope>
    <source>
        <strain evidence="2 3">cv. Gransden 2004</strain>
    </source>
</reference>
<keyword evidence="3" id="KW-1185">Reference proteome</keyword>
<dbReference type="Proteomes" id="UP000006727">
    <property type="component" value="Chromosome 14"/>
</dbReference>
<protein>
    <submittedName>
        <fullName evidence="1 2">Uncharacterized protein</fullName>
    </submittedName>
</protein>
<reference evidence="2" key="3">
    <citation type="submission" date="2020-12" db="UniProtKB">
        <authorList>
            <consortium name="EnsemblPlants"/>
        </authorList>
    </citation>
    <scope>IDENTIFICATION</scope>
</reference>
<dbReference type="EMBL" id="ABEU02000014">
    <property type="protein sequence ID" value="PNR40821.1"/>
    <property type="molecule type" value="Genomic_DNA"/>
</dbReference>
<evidence type="ECO:0000313" key="3">
    <source>
        <dbReference type="Proteomes" id="UP000006727"/>
    </source>
</evidence>
<accession>A0A2K1JGZ0</accession>
<dbReference type="AlphaFoldDB" id="A0A2K1JGZ0"/>
<gene>
    <name evidence="1" type="ORF">PHYPA_018224</name>
</gene>
<dbReference type="EnsemblPlants" id="Pp3c14_8860V3.1">
    <property type="protein sequence ID" value="PAC:32960174.CDS.1"/>
    <property type="gene ID" value="Pp3c14_8860"/>
</dbReference>
<dbReference type="InParanoid" id="A0A2K1JGZ0"/>
<name>A0A2K1JGZ0_PHYPA</name>
<evidence type="ECO:0000313" key="2">
    <source>
        <dbReference type="EnsemblPlants" id="PAC:32960174.CDS.1"/>
    </source>
</evidence>
<sequence length="81" mass="9084">MIFKHKLAENHLHNAQTTEILSSDGSTDLISDGTGVVNWDISRGSVEPQNHNPLIDTSSELIFRKKLLGNLTPHHEKSKRQ</sequence>